<sequence>MLPSALLLGALASVVLAADNYRAGAAGTACAANSDCSSYRCSNGVCLDYLGKGEQCTFDLNCGGDFVCVTQPEGRGECGMCIDAWEPCYGGRDNRAPNNGCCSGLVCGANEDSPTLRICRPPDLNPGTSS</sequence>
<dbReference type="AlphaFoldDB" id="K2RI03"/>
<dbReference type="HOGENOM" id="CLU_2120748_0_0_1"/>
<evidence type="ECO:0000256" key="1">
    <source>
        <dbReference type="SAM" id="SignalP"/>
    </source>
</evidence>
<gene>
    <name evidence="2" type="ORF">MPH_08576</name>
</gene>
<evidence type="ECO:0000313" key="2">
    <source>
        <dbReference type="EMBL" id="EKG14248.1"/>
    </source>
</evidence>
<dbReference type="VEuPathDB" id="FungiDB:MPH_08576"/>
<dbReference type="Proteomes" id="UP000007129">
    <property type="component" value="Unassembled WGS sequence"/>
</dbReference>
<feature type="chain" id="PRO_5003867612" description="Dickkopf N-terminal cysteine-rich domain-containing protein" evidence="1">
    <location>
        <begin position="18"/>
        <end position="130"/>
    </location>
</feature>
<keyword evidence="1" id="KW-0732">Signal</keyword>
<proteinExistence type="predicted"/>
<comment type="caution">
    <text evidence="2">The sequence shown here is derived from an EMBL/GenBank/DDBJ whole genome shotgun (WGS) entry which is preliminary data.</text>
</comment>
<evidence type="ECO:0000313" key="3">
    <source>
        <dbReference type="Proteomes" id="UP000007129"/>
    </source>
</evidence>
<dbReference type="InParanoid" id="K2RI03"/>
<evidence type="ECO:0008006" key="4">
    <source>
        <dbReference type="Google" id="ProtNLM"/>
    </source>
</evidence>
<dbReference type="OrthoDB" id="10435196at2759"/>
<dbReference type="EMBL" id="AHHD01000363">
    <property type="protein sequence ID" value="EKG14248.1"/>
    <property type="molecule type" value="Genomic_DNA"/>
</dbReference>
<protein>
    <recommendedName>
        <fullName evidence="4">Dickkopf N-terminal cysteine-rich domain-containing protein</fullName>
    </recommendedName>
</protein>
<reference evidence="2 3" key="1">
    <citation type="journal article" date="2012" name="BMC Genomics">
        <title>Tools to kill: Genome of one of the most destructive plant pathogenic fungi Macrophomina phaseolina.</title>
        <authorList>
            <person name="Islam M.S."/>
            <person name="Haque M.S."/>
            <person name="Islam M.M."/>
            <person name="Emdad E.M."/>
            <person name="Halim A."/>
            <person name="Hossen Q.M.M."/>
            <person name="Hossain M.Z."/>
            <person name="Ahmed B."/>
            <person name="Rahim S."/>
            <person name="Rahman M.S."/>
            <person name="Alam M.M."/>
            <person name="Hou S."/>
            <person name="Wan X."/>
            <person name="Saito J.A."/>
            <person name="Alam M."/>
        </authorList>
    </citation>
    <scope>NUCLEOTIDE SEQUENCE [LARGE SCALE GENOMIC DNA]</scope>
    <source>
        <strain evidence="2 3">MS6</strain>
    </source>
</reference>
<organism evidence="2 3">
    <name type="scientific">Macrophomina phaseolina (strain MS6)</name>
    <name type="common">Charcoal rot fungus</name>
    <dbReference type="NCBI Taxonomy" id="1126212"/>
    <lineage>
        <taxon>Eukaryota</taxon>
        <taxon>Fungi</taxon>
        <taxon>Dikarya</taxon>
        <taxon>Ascomycota</taxon>
        <taxon>Pezizomycotina</taxon>
        <taxon>Dothideomycetes</taxon>
        <taxon>Dothideomycetes incertae sedis</taxon>
        <taxon>Botryosphaeriales</taxon>
        <taxon>Botryosphaeriaceae</taxon>
        <taxon>Macrophomina</taxon>
    </lineage>
</organism>
<accession>K2RI03</accession>
<name>K2RI03_MACPH</name>
<feature type="signal peptide" evidence="1">
    <location>
        <begin position="1"/>
        <end position="17"/>
    </location>
</feature>